<organism evidence="1 2">
    <name type="scientific">Haloterrigena alkaliphila</name>
    <dbReference type="NCBI Taxonomy" id="2816475"/>
    <lineage>
        <taxon>Archaea</taxon>
        <taxon>Methanobacteriati</taxon>
        <taxon>Methanobacteriota</taxon>
        <taxon>Stenosarchaea group</taxon>
        <taxon>Halobacteria</taxon>
        <taxon>Halobacteriales</taxon>
        <taxon>Natrialbaceae</taxon>
        <taxon>Haloterrigena</taxon>
    </lineage>
</organism>
<protein>
    <submittedName>
        <fullName evidence="1">Uncharacterized protein</fullName>
    </submittedName>
</protein>
<dbReference type="KEGG" id="hakz:J0X25_03525"/>
<dbReference type="RefSeq" id="WP_207289730.1">
    <property type="nucleotide sequence ID" value="NZ_CP071462.1"/>
</dbReference>
<dbReference type="Proteomes" id="UP000663203">
    <property type="component" value="Chromosome"/>
</dbReference>
<dbReference type="GeneID" id="63186344"/>
<name>A0A8A2VPL7_9EURY</name>
<sequence>MGDKTNRRKVLVSTATSVGAITGITGTASASHCEPSWSNNGDPSNYNEVSVEDDITSKDSENRTEIVSNLTLIESLMDSQDRYLYHLAVSAYAQRGASEYCWGMINGHGVEIDVILGSLYPATDSDEIFVAPEPSSNAPHHDVSGDVAWSVIAGSLGAINPYASAGVVAADIVKTAVFDDTSEVNNNMAEYWWGYDRQQVAVSHWVDFYVRADRAADISVLDSVTEYGAANCDSPGDSACDDEYTAETNETVTVYPTYMRRWGTSGPGAYSTASIGGINWSEFKKGKELSADEKREKRIPNELQNDEDIYEIENI</sequence>
<reference evidence="1 2" key="1">
    <citation type="submission" date="2021-03" db="EMBL/GenBank/DDBJ databases">
        <title>Haloterrigena longa sp. nov. and Haloterrigena limicola sp. nov., extremely halophilic archaea isolated from a salt lake.</title>
        <authorList>
            <person name="Henglin C."/>
        </authorList>
    </citation>
    <scope>NUCLEOTIDE SEQUENCE [LARGE SCALE GENOMIC DNA]</scope>
    <source>
        <strain evidence="1 2">KZCA68</strain>
    </source>
</reference>
<keyword evidence="2" id="KW-1185">Reference proteome</keyword>
<evidence type="ECO:0000313" key="1">
    <source>
        <dbReference type="EMBL" id="QSX00049.1"/>
    </source>
</evidence>
<proteinExistence type="predicted"/>
<gene>
    <name evidence="1" type="ORF">J0X25_03525</name>
</gene>
<accession>A0A8A2VPL7</accession>
<dbReference type="AlphaFoldDB" id="A0A8A2VPL7"/>
<evidence type="ECO:0000313" key="2">
    <source>
        <dbReference type="Proteomes" id="UP000663203"/>
    </source>
</evidence>
<dbReference type="EMBL" id="CP071462">
    <property type="protein sequence ID" value="QSX00049.1"/>
    <property type="molecule type" value="Genomic_DNA"/>
</dbReference>